<evidence type="ECO:0000259" key="6">
    <source>
        <dbReference type="PROSITE" id="PS50835"/>
    </source>
</evidence>
<evidence type="ECO:0000256" key="4">
    <source>
        <dbReference type="ARBA" id="ARBA00023180"/>
    </source>
</evidence>
<evidence type="ECO:0000256" key="1">
    <source>
        <dbReference type="ARBA" id="ARBA00004370"/>
    </source>
</evidence>
<evidence type="ECO:0000256" key="3">
    <source>
        <dbReference type="ARBA" id="ARBA00023136"/>
    </source>
</evidence>
<dbReference type="GO" id="GO:0038023">
    <property type="term" value="F:signaling receptor activity"/>
    <property type="evidence" value="ECO:0007669"/>
    <property type="project" value="InterPro"/>
</dbReference>
<dbReference type="Proteomes" id="UP000504623">
    <property type="component" value="Unplaced"/>
</dbReference>
<accession>A0A9B0TJD9</accession>
<dbReference type="PANTHER" id="PTHR12080">
    <property type="entry name" value="SIGNALING LYMPHOCYTIC ACTIVATION MOLECULE"/>
    <property type="match status" value="1"/>
</dbReference>
<dbReference type="RefSeq" id="XP_006861820.1">
    <property type="nucleotide sequence ID" value="XM_006861758.1"/>
</dbReference>
<name>A0A9B0TJD9_CHRAS</name>
<dbReference type="InterPro" id="IPR007110">
    <property type="entry name" value="Ig-like_dom"/>
</dbReference>
<dbReference type="CTD" id="6504"/>
<keyword evidence="3 5" id="KW-0472">Membrane</keyword>
<keyword evidence="2" id="KW-0732">Signal</keyword>
<proteinExistence type="predicted"/>
<dbReference type="SUPFAM" id="SSF48726">
    <property type="entry name" value="Immunoglobulin"/>
    <property type="match status" value="1"/>
</dbReference>
<dbReference type="Gene3D" id="2.60.40.10">
    <property type="entry name" value="Immunoglobulins"/>
    <property type="match status" value="2"/>
</dbReference>
<dbReference type="OrthoDB" id="9835793at2759"/>
<dbReference type="InterPro" id="IPR010407">
    <property type="entry name" value="Sig_lymph_act_molc_N"/>
</dbReference>
<keyword evidence="7" id="KW-1185">Reference proteome</keyword>
<evidence type="ECO:0000313" key="7">
    <source>
        <dbReference type="Proteomes" id="UP000504623"/>
    </source>
</evidence>
<dbReference type="InterPro" id="IPR015631">
    <property type="entry name" value="CD2/SLAM_rcpt"/>
</dbReference>
<sequence>MVMKVETTHPPPPRRRWTPCIVPVQAIPDLLVLEKSPSSFPPGLLQGAIINLWSLCQVVAIMSISSHEDGGQSADCPKIIQRLGSNVMLPLAYEGINKSMSKSIRIVVTMETSLGSVTKKKIMSFNPTEVGSPPNLELHYKFHLENLSLEILESRKEDEGWYSMTLEQNFSVQQFCLQLRLYEEVSVPEIKVLNLTQDSGNCSLILACMVEKGDHVIYSWSQETDIHPLSLVNSSHLLYLTISPQDVNNVYVCTVSNPISNHSQTFNSWRVCSPNHPESKPWELYVWLFLGIIIGVILLKMIIQLLRRRGKADNVQSTADHVQTTVEAKSLTIYAQVQNSGPIQKKPDAPPAQDPCTTIYVAATEPVPEPVQEPNSITVYASMTLPES</sequence>
<dbReference type="AlphaFoldDB" id="A0A9B0TJD9"/>
<keyword evidence="5" id="KW-1133">Transmembrane helix</keyword>
<dbReference type="GO" id="GO:0016020">
    <property type="term" value="C:membrane"/>
    <property type="evidence" value="ECO:0007669"/>
    <property type="project" value="UniProtKB-SubCell"/>
</dbReference>
<comment type="subcellular location">
    <subcellularLocation>
        <location evidence="1">Membrane</location>
    </subcellularLocation>
</comment>
<organism evidence="7 8">
    <name type="scientific">Chrysochloris asiatica</name>
    <name type="common">Cape golden mole</name>
    <dbReference type="NCBI Taxonomy" id="185453"/>
    <lineage>
        <taxon>Eukaryota</taxon>
        <taxon>Metazoa</taxon>
        <taxon>Chordata</taxon>
        <taxon>Craniata</taxon>
        <taxon>Vertebrata</taxon>
        <taxon>Euteleostomi</taxon>
        <taxon>Mammalia</taxon>
        <taxon>Eutheria</taxon>
        <taxon>Afrotheria</taxon>
        <taxon>Chrysochloridae</taxon>
        <taxon>Chrysochlorinae</taxon>
        <taxon>Chrysochloris</taxon>
    </lineage>
</organism>
<dbReference type="GeneID" id="102836169"/>
<reference evidence="8" key="1">
    <citation type="submission" date="2025-08" db="UniProtKB">
        <authorList>
            <consortium name="RefSeq"/>
        </authorList>
    </citation>
    <scope>IDENTIFICATION</scope>
    <source>
        <tissue evidence="8">Spleen</tissue>
    </source>
</reference>
<evidence type="ECO:0000256" key="5">
    <source>
        <dbReference type="SAM" id="Phobius"/>
    </source>
</evidence>
<dbReference type="GO" id="GO:0046649">
    <property type="term" value="P:lymphocyte activation"/>
    <property type="evidence" value="ECO:0007669"/>
    <property type="project" value="InterPro"/>
</dbReference>
<gene>
    <name evidence="8" type="primary">SLAMF1</name>
</gene>
<dbReference type="PROSITE" id="PS50835">
    <property type="entry name" value="IG_LIKE"/>
    <property type="match status" value="1"/>
</dbReference>
<feature type="domain" description="Ig-like" evidence="6">
    <location>
        <begin position="188"/>
        <end position="267"/>
    </location>
</feature>
<evidence type="ECO:0000256" key="2">
    <source>
        <dbReference type="ARBA" id="ARBA00022729"/>
    </source>
</evidence>
<keyword evidence="5" id="KW-0812">Transmembrane</keyword>
<protein>
    <submittedName>
        <fullName evidence="8">Signaling lymphocytic activation molecule</fullName>
    </submittedName>
</protein>
<feature type="transmembrane region" description="Helical" evidence="5">
    <location>
        <begin position="284"/>
        <end position="303"/>
    </location>
</feature>
<dbReference type="Pfam" id="PF06214">
    <property type="entry name" value="SLAM"/>
    <property type="match status" value="1"/>
</dbReference>
<dbReference type="InterPro" id="IPR036179">
    <property type="entry name" value="Ig-like_dom_sf"/>
</dbReference>
<dbReference type="GO" id="GO:0009986">
    <property type="term" value="C:cell surface"/>
    <property type="evidence" value="ECO:0007669"/>
    <property type="project" value="InterPro"/>
</dbReference>
<dbReference type="InterPro" id="IPR013783">
    <property type="entry name" value="Ig-like_fold"/>
</dbReference>
<evidence type="ECO:0000313" key="8">
    <source>
        <dbReference type="RefSeq" id="XP_006861820.1"/>
    </source>
</evidence>
<keyword evidence="4" id="KW-0325">Glycoprotein</keyword>
<dbReference type="PANTHER" id="PTHR12080:SF49">
    <property type="entry name" value="SIGNALING LYMPHOCYTIC ACTIVATION MOLECULE"/>
    <property type="match status" value="1"/>
</dbReference>